<proteinExistence type="predicted"/>
<dbReference type="Gene3D" id="3.40.50.720">
    <property type="entry name" value="NAD(P)-binding Rossmann-like Domain"/>
    <property type="match status" value="1"/>
</dbReference>
<reference evidence="2 3" key="1">
    <citation type="submission" date="2019-12" db="EMBL/GenBank/DDBJ databases">
        <authorList>
            <person name="Huq M.A."/>
        </authorList>
    </citation>
    <scope>NUCLEOTIDE SEQUENCE [LARGE SCALE GENOMIC DNA]</scope>
    <source>
        <strain evidence="2 3">MAH-18</strain>
    </source>
</reference>
<keyword evidence="3" id="KW-1185">Reference proteome</keyword>
<name>A0A6L6XST5_9ACTN</name>
<evidence type="ECO:0000259" key="1">
    <source>
        <dbReference type="Pfam" id="PF03435"/>
    </source>
</evidence>
<dbReference type="PANTHER" id="PTHR43781:SF1">
    <property type="entry name" value="SACCHAROPINE DEHYDROGENASE"/>
    <property type="match status" value="1"/>
</dbReference>
<feature type="domain" description="Saccharopine dehydrogenase NADP binding" evidence="1">
    <location>
        <begin position="43"/>
        <end position="123"/>
    </location>
</feature>
<protein>
    <submittedName>
        <fullName evidence="2">Saccharopine dehydrogenase</fullName>
    </submittedName>
</protein>
<organism evidence="2 3">
    <name type="scientific">Nocardioides agri</name>
    <dbReference type="NCBI Taxonomy" id="2682843"/>
    <lineage>
        <taxon>Bacteria</taxon>
        <taxon>Bacillati</taxon>
        <taxon>Actinomycetota</taxon>
        <taxon>Actinomycetes</taxon>
        <taxon>Propionibacteriales</taxon>
        <taxon>Nocardioidaceae</taxon>
        <taxon>Nocardioides</taxon>
    </lineage>
</organism>
<dbReference type="InterPro" id="IPR036291">
    <property type="entry name" value="NAD(P)-bd_dom_sf"/>
</dbReference>
<gene>
    <name evidence="2" type="ORF">GON03_10890</name>
</gene>
<dbReference type="SUPFAM" id="SSF51735">
    <property type="entry name" value="NAD(P)-binding Rossmann-fold domains"/>
    <property type="match status" value="1"/>
</dbReference>
<dbReference type="AlphaFoldDB" id="A0A6L6XST5"/>
<dbReference type="Proteomes" id="UP000473525">
    <property type="component" value="Unassembled WGS sequence"/>
</dbReference>
<dbReference type="InterPro" id="IPR005097">
    <property type="entry name" value="Sacchrp_dh_NADP-bd"/>
</dbReference>
<sequence length="337" mass="34931">MRPRIDVMDTTSSQVMVYGASGHTGRFIVDELRRRGVEPVLAGRSTGARVFGLDDAGAVRRGLDGIGVVINAAGPFLDTALPLARGAVAAGAHYLDVTAEQPAAQELYRAVDGAARDAGVTVVPAMAFYGALSDLLATALLDGEPVADAIDVAFGLDHWWPTAGSLATGARNTAPRLVVRGGGLVPLGEPDTRSWTFLGPLGEQEVVAVPFTDVVTIARHLDVGEVGSYLTAVSLAELRDPSTQAPAPVDEAGRSAQRFVVEVAVRRGAETRRASVAGRDIYAVSAPIVVEGALRLLDGRGRTTGAVAPGSAFDAAEVLAALEREVPDLSVTLPVRA</sequence>
<dbReference type="EMBL" id="WSEK01000004">
    <property type="protein sequence ID" value="MVQ49687.1"/>
    <property type="molecule type" value="Genomic_DNA"/>
</dbReference>
<dbReference type="PANTHER" id="PTHR43781">
    <property type="entry name" value="SACCHAROPINE DEHYDROGENASE"/>
    <property type="match status" value="1"/>
</dbReference>
<comment type="caution">
    <text evidence="2">The sequence shown here is derived from an EMBL/GenBank/DDBJ whole genome shotgun (WGS) entry which is preliminary data.</text>
</comment>
<dbReference type="Pfam" id="PF03435">
    <property type="entry name" value="Sacchrp_dh_NADP"/>
    <property type="match status" value="1"/>
</dbReference>
<evidence type="ECO:0000313" key="3">
    <source>
        <dbReference type="Proteomes" id="UP000473525"/>
    </source>
</evidence>
<accession>A0A6L6XST5</accession>
<evidence type="ECO:0000313" key="2">
    <source>
        <dbReference type="EMBL" id="MVQ49687.1"/>
    </source>
</evidence>